<dbReference type="SUPFAM" id="SSF50156">
    <property type="entry name" value="PDZ domain-like"/>
    <property type="match status" value="1"/>
</dbReference>
<dbReference type="Pfam" id="PF01435">
    <property type="entry name" value="Peptidase_M48"/>
    <property type="match status" value="1"/>
</dbReference>
<evidence type="ECO:0000313" key="10">
    <source>
        <dbReference type="Proteomes" id="UP000011744"/>
    </source>
</evidence>
<evidence type="ECO:0000256" key="2">
    <source>
        <dbReference type="ARBA" id="ARBA00022723"/>
    </source>
</evidence>
<dbReference type="Gene3D" id="3.30.2010.10">
    <property type="entry name" value="Metalloproteases ('zincins'), catalytic domain"/>
    <property type="match status" value="1"/>
</dbReference>
<comment type="similarity">
    <text evidence="6">Belongs to the peptidase M48 family.</text>
</comment>
<keyword evidence="10" id="KW-1185">Reference proteome</keyword>
<dbReference type="eggNOG" id="COG0501">
    <property type="taxonomic scope" value="Bacteria"/>
</dbReference>
<name>M2Z800_9PROT</name>
<dbReference type="Proteomes" id="UP000011744">
    <property type="component" value="Unassembled WGS sequence"/>
</dbReference>
<comment type="caution">
    <text evidence="9">The sequence shown here is derived from an EMBL/GenBank/DDBJ whole genome shotgun (WGS) entry which is preliminary data.</text>
</comment>
<dbReference type="AlphaFoldDB" id="M2Z800"/>
<organism evidence="9 10">
    <name type="scientific">Paramagnetospirillum caucaseum</name>
    <dbReference type="NCBI Taxonomy" id="1244869"/>
    <lineage>
        <taxon>Bacteria</taxon>
        <taxon>Pseudomonadati</taxon>
        <taxon>Pseudomonadota</taxon>
        <taxon>Alphaproteobacteria</taxon>
        <taxon>Rhodospirillales</taxon>
        <taxon>Magnetospirillaceae</taxon>
        <taxon>Paramagnetospirillum</taxon>
    </lineage>
</organism>
<dbReference type="GO" id="GO:0046872">
    <property type="term" value="F:metal ion binding"/>
    <property type="evidence" value="ECO:0007669"/>
    <property type="project" value="UniProtKB-KW"/>
</dbReference>
<accession>M2Z800</accession>
<dbReference type="Gene3D" id="2.30.42.10">
    <property type="match status" value="1"/>
</dbReference>
<keyword evidence="4 6" id="KW-0862">Zinc</keyword>
<proteinExistence type="inferred from homology"/>
<evidence type="ECO:0000256" key="6">
    <source>
        <dbReference type="RuleBase" id="RU003983"/>
    </source>
</evidence>
<reference evidence="9 10" key="1">
    <citation type="journal article" date="2014" name="Genome Announc.">
        <title>Draft Genome Sequence of Magnetospirillum sp. Strain SO-1, a Freshwater Magnetotactic Bacterium Isolated from the Ol'khovka River, Russia.</title>
        <authorList>
            <person name="Grouzdev D.S."/>
            <person name="Dziuba M.V."/>
            <person name="Sukhacheva M.S."/>
            <person name="Mardanov A.V."/>
            <person name="Beletskiy A.V."/>
            <person name="Kuznetsov B.B."/>
            <person name="Skryabin K.G."/>
        </authorList>
    </citation>
    <scope>NUCLEOTIDE SEQUENCE [LARGE SCALE GENOMIC DNA]</scope>
    <source>
        <strain evidence="9 10">SO-1</strain>
    </source>
</reference>
<evidence type="ECO:0000256" key="7">
    <source>
        <dbReference type="SAM" id="MobiDB-lite"/>
    </source>
</evidence>
<dbReference type="GO" id="GO:0004222">
    <property type="term" value="F:metalloendopeptidase activity"/>
    <property type="evidence" value="ECO:0007669"/>
    <property type="project" value="InterPro"/>
</dbReference>
<feature type="region of interest" description="Disordered" evidence="7">
    <location>
        <begin position="351"/>
        <end position="382"/>
    </location>
</feature>
<dbReference type="GO" id="GO:0016020">
    <property type="term" value="C:membrane"/>
    <property type="evidence" value="ECO:0007669"/>
    <property type="project" value="TreeGrafter"/>
</dbReference>
<dbReference type="InterPro" id="IPR001915">
    <property type="entry name" value="Peptidase_M48"/>
</dbReference>
<dbReference type="PATRIC" id="fig|1244869.3.peg.1656"/>
<dbReference type="PANTHER" id="PTHR22726:SF1">
    <property type="entry name" value="METALLOENDOPEPTIDASE OMA1, MITOCHONDRIAL"/>
    <property type="match status" value="1"/>
</dbReference>
<dbReference type="eggNOG" id="COG0750">
    <property type="taxonomic scope" value="Bacteria"/>
</dbReference>
<sequence>MDAGGIAMKLGSCLTAVAMVAALGGCAPQSQRPAIESEAVKAEELEQKKLVIKTMLDQRDLLYRISYRLAKAGADLCGDQITWSLGFLTLGREDGAETDHPTLAALFPDLGNNPIVSYIPPDSVAAAAGLRKGDEVILVGEGGVEPNRYLAANIGLRLTTTDNNPVKLKIRRNGTPLDIAVTPARSCNYPAGITSESVVNAFADGRGVYIAKGMMDFVRTDEELALVTGHELAHNFRKHRDAKQGNAVAGQVAGTILDILVAVAGVNTGGAFGKAGAQLAGNANSVEFEGEADYAGLYVMARAGYAIDDAPTFWRRMGANNPNAISHATTHPATAERFVALNAAIKEIKTKQQSGAPLVPNEKPKEAAPQPLPGEPPLGVTP</sequence>
<evidence type="ECO:0000256" key="1">
    <source>
        <dbReference type="ARBA" id="ARBA00022670"/>
    </source>
</evidence>
<evidence type="ECO:0000313" key="9">
    <source>
        <dbReference type="EMBL" id="EME70445.1"/>
    </source>
</evidence>
<evidence type="ECO:0000256" key="5">
    <source>
        <dbReference type="ARBA" id="ARBA00023049"/>
    </source>
</evidence>
<keyword evidence="5 6" id="KW-0482">Metalloprotease</keyword>
<evidence type="ECO:0000259" key="8">
    <source>
        <dbReference type="Pfam" id="PF01435"/>
    </source>
</evidence>
<keyword evidence="1 6" id="KW-0645">Protease</keyword>
<dbReference type="GO" id="GO:0051603">
    <property type="term" value="P:proteolysis involved in protein catabolic process"/>
    <property type="evidence" value="ECO:0007669"/>
    <property type="project" value="TreeGrafter"/>
</dbReference>
<protein>
    <submittedName>
        <fullName evidence="9">Zn-dependent protease with chaperone function</fullName>
    </submittedName>
</protein>
<evidence type="ECO:0000256" key="3">
    <source>
        <dbReference type="ARBA" id="ARBA00022801"/>
    </source>
</evidence>
<dbReference type="CDD" id="cd07342">
    <property type="entry name" value="M48C_Oma1_like"/>
    <property type="match status" value="1"/>
</dbReference>
<keyword evidence="3 6" id="KW-0378">Hydrolase</keyword>
<feature type="domain" description="Peptidase M48" evidence="8">
    <location>
        <begin position="192"/>
        <end position="343"/>
    </location>
</feature>
<dbReference type="InterPro" id="IPR051156">
    <property type="entry name" value="Mito/Outer_Membr_Metalloprot"/>
</dbReference>
<gene>
    <name evidence="9" type="ORF">H261_08183</name>
</gene>
<dbReference type="EMBL" id="AONQ01000017">
    <property type="protein sequence ID" value="EME70445.1"/>
    <property type="molecule type" value="Genomic_DNA"/>
</dbReference>
<evidence type="ECO:0000256" key="4">
    <source>
        <dbReference type="ARBA" id="ARBA00022833"/>
    </source>
</evidence>
<dbReference type="STRING" id="1244869.H261_08183"/>
<dbReference type="InterPro" id="IPR036034">
    <property type="entry name" value="PDZ_sf"/>
</dbReference>
<comment type="cofactor">
    <cofactor evidence="6">
        <name>Zn(2+)</name>
        <dbReference type="ChEBI" id="CHEBI:29105"/>
    </cofactor>
    <text evidence="6">Binds 1 zinc ion per subunit.</text>
</comment>
<dbReference type="PANTHER" id="PTHR22726">
    <property type="entry name" value="METALLOENDOPEPTIDASE OMA1"/>
    <property type="match status" value="1"/>
</dbReference>
<keyword evidence="2" id="KW-0479">Metal-binding</keyword>